<protein>
    <submittedName>
        <fullName evidence="2">Uncharacterized protein</fullName>
    </submittedName>
</protein>
<organism evidence="2 3">
    <name type="scientific">Faecalicoccus pleomorphus</name>
    <dbReference type="NCBI Taxonomy" id="1323"/>
    <lineage>
        <taxon>Bacteria</taxon>
        <taxon>Bacillati</taxon>
        <taxon>Bacillota</taxon>
        <taxon>Erysipelotrichia</taxon>
        <taxon>Erysipelotrichales</taxon>
        <taxon>Erysipelotrichaceae</taxon>
        <taxon>Faecalicoccus</taxon>
    </lineage>
</organism>
<proteinExistence type="predicted"/>
<evidence type="ECO:0000313" key="3">
    <source>
        <dbReference type="Proteomes" id="UP000260721"/>
    </source>
</evidence>
<keyword evidence="1" id="KW-1133">Transmembrane helix</keyword>
<gene>
    <name evidence="2" type="ORF">DXC78_05510</name>
</gene>
<comment type="caution">
    <text evidence="2">The sequence shown here is derived from an EMBL/GenBank/DDBJ whole genome shotgun (WGS) entry which is preliminary data.</text>
</comment>
<feature type="transmembrane region" description="Helical" evidence="1">
    <location>
        <begin position="12"/>
        <end position="32"/>
    </location>
</feature>
<accession>A0A3E3E584</accession>
<name>A0A3E3E584_9FIRM</name>
<dbReference type="AlphaFoldDB" id="A0A3E3E584"/>
<dbReference type="Proteomes" id="UP000260721">
    <property type="component" value="Unassembled WGS sequence"/>
</dbReference>
<reference evidence="2 3" key="1">
    <citation type="submission" date="2018-08" db="EMBL/GenBank/DDBJ databases">
        <title>A genome reference for cultivated species of the human gut microbiota.</title>
        <authorList>
            <person name="Zou Y."/>
            <person name="Xue W."/>
            <person name="Luo G."/>
        </authorList>
    </citation>
    <scope>NUCLEOTIDE SEQUENCE [LARGE SCALE GENOMIC DNA]</scope>
    <source>
        <strain evidence="2 3">TF08-11</strain>
    </source>
</reference>
<evidence type="ECO:0000256" key="1">
    <source>
        <dbReference type="SAM" id="Phobius"/>
    </source>
</evidence>
<sequence length="70" mass="8053">MLIALNFVTAIFWDLATSLYYIFFGDDFIILTKDKQAALSLMKDKVSGAINDSYSFIAIPYHTLLLLFYF</sequence>
<evidence type="ECO:0000313" key="2">
    <source>
        <dbReference type="EMBL" id="RGD76672.1"/>
    </source>
</evidence>
<dbReference type="EMBL" id="QUSK01000010">
    <property type="protein sequence ID" value="RGD76672.1"/>
    <property type="molecule type" value="Genomic_DNA"/>
</dbReference>
<keyword evidence="1" id="KW-0812">Transmembrane</keyword>
<keyword evidence="1" id="KW-0472">Membrane</keyword>